<feature type="domain" description="XdhC Rossmann" evidence="3">
    <location>
        <begin position="175"/>
        <end position="318"/>
    </location>
</feature>
<feature type="domain" description="XdhC- CoxI" evidence="2">
    <location>
        <begin position="25"/>
        <end position="81"/>
    </location>
</feature>
<feature type="region of interest" description="Disordered" evidence="1">
    <location>
        <begin position="287"/>
        <end position="306"/>
    </location>
</feature>
<evidence type="ECO:0000256" key="1">
    <source>
        <dbReference type="SAM" id="MobiDB-lite"/>
    </source>
</evidence>
<dbReference type="AlphaFoldDB" id="A0A160TS72"/>
<gene>
    <name evidence="4" type="ORF">MGWOODY_XGa418</name>
</gene>
<accession>A0A160TS72</accession>
<dbReference type="PANTHER" id="PTHR30388">
    <property type="entry name" value="ALDEHYDE OXIDOREDUCTASE MOLYBDENUM COFACTOR ASSEMBLY PROTEIN"/>
    <property type="match status" value="1"/>
</dbReference>
<evidence type="ECO:0000259" key="3">
    <source>
        <dbReference type="Pfam" id="PF13478"/>
    </source>
</evidence>
<name>A0A160TS72_9ZZZZ</name>
<dbReference type="InterPro" id="IPR003777">
    <property type="entry name" value="XdhC_CoxI"/>
</dbReference>
<dbReference type="Gene3D" id="3.40.50.720">
    <property type="entry name" value="NAD(P)-binding Rossmann-like Domain"/>
    <property type="match status" value="1"/>
</dbReference>
<evidence type="ECO:0000313" key="4">
    <source>
        <dbReference type="EMBL" id="CUS49855.1"/>
    </source>
</evidence>
<dbReference type="InterPro" id="IPR014308">
    <property type="entry name" value="Xanthine_DH_XdhC"/>
</dbReference>
<dbReference type="EMBL" id="CZRL01000007">
    <property type="protein sequence ID" value="CUS49855.1"/>
    <property type="molecule type" value="Genomic_DNA"/>
</dbReference>
<proteinExistence type="predicted"/>
<reference evidence="4" key="1">
    <citation type="submission" date="2015-10" db="EMBL/GenBank/DDBJ databases">
        <authorList>
            <person name="Gilbert D.G."/>
        </authorList>
    </citation>
    <scope>NUCLEOTIDE SEQUENCE</scope>
</reference>
<evidence type="ECO:0000259" key="2">
    <source>
        <dbReference type="Pfam" id="PF02625"/>
    </source>
</evidence>
<protein>
    <submittedName>
        <fullName evidence="4">XdhC protein (Assists in molybdopterin insertion into xanthine dehydrogenase)</fullName>
    </submittedName>
</protein>
<dbReference type="Pfam" id="PF13478">
    <property type="entry name" value="XdhC_C"/>
    <property type="match status" value="1"/>
</dbReference>
<organism evidence="4">
    <name type="scientific">hydrothermal vent metagenome</name>
    <dbReference type="NCBI Taxonomy" id="652676"/>
    <lineage>
        <taxon>unclassified sequences</taxon>
        <taxon>metagenomes</taxon>
        <taxon>ecological metagenomes</taxon>
    </lineage>
</organism>
<dbReference type="InterPro" id="IPR027051">
    <property type="entry name" value="XdhC_Rossmann_dom"/>
</dbReference>
<sequence length="353" mass="37542">MNTINLSSMSTCGPIDWIGAARRLITEHRRAVLIMITADKGSTPRDSGTWMLVSDDGQSGTLGGGELERLAEEAARAMLAGHGDWQRCSLHCALGPDLRQCCGGHVTLMLEPLDTSATDWLAQAAESVRIADNQYSVLFQPNEPAATPRIITNDGTISSATGAHLQPLTDTRMSLFLFGAGHVGQAVAAISAQLPLRLTVIDGRANQRALISNADNIEVMGMDSAEEAATRVSSGSAALIMTHSHELDYTLCHVLLTQNSTGFVGLIGSRSKATRFRSRLRKDKVPEKSLARLTSPIGSSGPKGKEPGVIALAALSEVLTLNIKSAEPDLTPSVQNANITYTANRTHHGSRQS</sequence>
<dbReference type="Pfam" id="PF02625">
    <property type="entry name" value="XdhC_CoxI"/>
    <property type="match status" value="1"/>
</dbReference>
<dbReference type="PANTHER" id="PTHR30388:SF6">
    <property type="entry name" value="XANTHINE DEHYDROGENASE SUBUNIT A-RELATED"/>
    <property type="match status" value="1"/>
</dbReference>
<dbReference type="InterPro" id="IPR052698">
    <property type="entry name" value="MoCofactor_Util/Proc"/>
</dbReference>
<dbReference type="NCBIfam" id="TIGR02964">
    <property type="entry name" value="xanthine_xdhC"/>
    <property type="match status" value="1"/>
</dbReference>